<dbReference type="InterPro" id="IPR032095">
    <property type="entry name" value="Sacchrp_dh-like_C"/>
</dbReference>
<feature type="domain" description="Saccharopine dehydrogenase-like C-terminal" evidence="3">
    <location>
        <begin position="157"/>
        <end position="506"/>
    </location>
</feature>
<dbReference type="InterPro" id="IPR005097">
    <property type="entry name" value="Sacchrp_dh_NADP-bd"/>
</dbReference>
<dbReference type="PANTHER" id="PTHR11133:SF22">
    <property type="entry name" value="ALPHA-AMINOADIPIC SEMIALDEHYDE SYNTHASE, MITOCHONDRIAL"/>
    <property type="match status" value="1"/>
</dbReference>
<dbReference type="SUPFAM" id="SSF51735">
    <property type="entry name" value="NAD(P)-binding Rossmann-fold domains"/>
    <property type="match status" value="1"/>
</dbReference>
<reference evidence="4" key="1">
    <citation type="submission" date="2024-02" db="EMBL/GenBank/DDBJ databases">
        <authorList>
            <consortium name="ELIXIR-Norway"/>
            <consortium name="Elixir Norway"/>
        </authorList>
    </citation>
    <scope>NUCLEOTIDE SEQUENCE</scope>
</reference>
<gene>
    <name evidence="4" type="ORF">CSSPTR1EN2_LOCUS15381</name>
</gene>
<dbReference type="InterPro" id="IPR036291">
    <property type="entry name" value="NAD(P)-bd_dom_sf"/>
</dbReference>
<evidence type="ECO:0008006" key="6">
    <source>
        <dbReference type="Google" id="ProtNLM"/>
    </source>
</evidence>
<evidence type="ECO:0000259" key="3">
    <source>
        <dbReference type="Pfam" id="PF16653"/>
    </source>
</evidence>
<dbReference type="InterPro" id="IPR051168">
    <property type="entry name" value="AASS"/>
</dbReference>
<proteinExistence type="predicted"/>
<name>A0ABP0UG68_9BRYO</name>
<dbReference type="Pfam" id="PF03435">
    <property type="entry name" value="Sacchrp_dh_NADP"/>
    <property type="match status" value="1"/>
</dbReference>
<evidence type="ECO:0000259" key="2">
    <source>
        <dbReference type="Pfam" id="PF03435"/>
    </source>
</evidence>
<keyword evidence="1" id="KW-0560">Oxidoreductase</keyword>
<dbReference type="Gene3D" id="1.10.1870.10">
    <property type="entry name" value="Domain 3, Saccharopine reductase"/>
    <property type="match status" value="1"/>
</dbReference>
<dbReference type="Pfam" id="PF16653">
    <property type="entry name" value="Sacchrp_dh_C"/>
    <property type="match status" value="1"/>
</dbReference>
<evidence type="ECO:0000313" key="4">
    <source>
        <dbReference type="EMBL" id="CAK9220312.1"/>
    </source>
</evidence>
<dbReference type="PANTHER" id="PTHR11133">
    <property type="entry name" value="SACCHAROPINE DEHYDROGENASE"/>
    <property type="match status" value="1"/>
</dbReference>
<dbReference type="SUPFAM" id="SSF55347">
    <property type="entry name" value="Glyceraldehyde-3-phosphate dehydrogenase-like, C-terminal domain"/>
    <property type="match status" value="1"/>
</dbReference>
<evidence type="ECO:0000256" key="1">
    <source>
        <dbReference type="ARBA" id="ARBA00023002"/>
    </source>
</evidence>
<evidence type="ECO:0000313" key="5">
    <source>
        <dbReference type="Proteomes" id="UP001497512"/>
    </source>
</evidence>
<dbReference type="Gene3D" id="3.40.50.720">
    <property type="entry name" value="NAD(P)-binding Rossmann-like Domain"/>
    <property type="match status" value="1"/>
</dbReference>
<dbReference type="Gene3D" id="3.30.360.10">
    <property type="entry name" value="Dihydrodipicolinate Reductase, domain 2"/>
    <property type="match status" value="1"/>
</dbReference>
<protein>
    <recommendedName>
        <fullName evidence="6">Alpha-aminoadipic semialdehyde synthase</fullName>
    </recommendedName>
</protein>
<dbReference type="Proteomes" id="UP001497512">
    <property type="component" value="Chromosome 3"/>
</dbReference>
<sequence length="515" mass="56386">MSKQSLQQKLKERGCEGHHPQVLILGAGRMCEPAVKYLSDGQFITRRLGNPNRHTIHVPVDVVLASLFLEDAEKVVEGIPNATAAQLDVSDGARLRDLISEANVVISLLPANCHIPVANACIELKKHLVTASYVSSEMALLDDKAKQADVARLCEMGLDPGIDHMMAMKMIDEAHARGGRVQSFVSYCGGLPAPTAANNPLGYKFSWNPSGAIKAGRNSAVYLYKGKTVEVAGEDLFASAVPLRLQNMPAFALERLPNRDSLSYGNLYGIDKEATTIFRATLRYEGFSEIMAVLGGLGFFNMDPLLPLNTANEPSSNLTYRAVLEHLLSQLPDIPTKFMTTSGANTVSTTWITKKLAGLSCCKNSSVALRAANCIRWLGLDSEENVPEACKKSAFDVLCHQMEQRLTYAPNEQDMVLLHHELEVVNDDGHICEQQTATLLELGETHDRDTELLLRPQSAMTRTVGLPVAIGAQLLLFEEVKSRGVLRPLCSEVYEPVLEILAALGIKLEEHLEKF</sequence>
<accession>A0ABP0UG68</accession>
<organism evidence="4 5">
    <name type="scientific">Sphagnum troendelagicum</name>
    <dbReference type="NCBI Taxonomy" id="128251"/>
    <lineage>
        <taxon>Eukaryota</taxon>
        <taxon>Viridiplantae</taxon>
        <taxon>Streptophyta</taxon>
        <taxon>Embryophyta</taxon>
        <taxon>Bryophyta</taxon>
        <taxon>Sphagnophytina</taxon>
        <taxon>Sphagnopsida</taxon>
        <taxon>Sphagnales</taxon>
        <taxon>Sphagnaceae</taxon>
        <taxon>Sphagnum</taxon>
    </lineage>
</organism>
<dbReference type="EMBL" id="OZ019895">
    <property type="protein sequence ID" value="CAK9220312.1"/>
    <property type="molecule type" value="Genomic_DNA"/>
</dbReference>
<feature type="domain" description="Saccharopine dehydrogenase NADP binding" evidence="2">
    <location>
        <begin position="22"/>
        <end position="150"/>
    </location>
</feature>
<keyword evidence="5" id="KW-1185">Reference proteome</keyword>